<name>A0A8H2WFQ1_9AGAM</name>
<feature type="domain" description="DUF3638" evidence="8">
    <location>
        <begin position="1427"/>
        <end position="1648"/>
    </location>
</feature>
<keyword evidence="4" id="KW-0833">Ubl conjugation pathway</keyword>
<dbReference type="InterPro" id="IPR022105">
    <property type="entry name" value="DUF3645"/>
</dbReference>
<dbReference type="InterPro" id="IPR022099">
    <property type="entry name" value="DUF3638"/>
</dbReference>
<evidence type="ECO:0000259" key="8">
    <source>
        <dbReference type="Pfam" id="PF12340"/>
    </source>
</evidence>
<evidence type="ECO:0000313" key="10">
    <source>
        <dbReference type="EMBL" id="CAE6379485.1"/>
    </source>
</evidence>
<evidence type="ECO:0000313" key="11">
    <source>
        <dbReference type="Proteomes" id="UP000663843"/>
    </source>
</evidence>
<comment type="caution">
    <text evidence="10">The sequence shown here is derived from an EMBL/GenBank/DDBJ whole genome shotgun (WGS) entry which is preliminary data.</text>
</comment>
<dbReference type="PANTHER" id="PTHR13367">
    <property type="entry name" value="UBIQUITIN THIOESTERASE"/>
    <property type="match status" value="1"/>
</dbReference>
<protein>
    <recommendedName>
        <fullName evidence="2">ubiquitinyl hydrolase 1</fullName>
        <ecNumber evidence="2">3.4.19.12</ecNumber>
    </recommendedName>
</protein>
<dbReference type="GO" id="GO:0004843">
    <property type="term" value="F:cysteine-type deubiquitinase activity"/>
    <property type="evidence" value="ECO:0007669"/>
    <property type="project" value="UniProtKB-EC"/>
</dbReference>
<accession>A0A8H2WFQ1</accession>
<sequence>MTCSYEYDYRYGYQRHSSWCSRCSKRRDRDDLRIEPYEWPLPPGQLDAELVVFELHRPESFTIWRDITYTFLITSPISRENCEQFTTLEEYDPLSSWLTNPSPTPRITIASDRKSFMRSHYSRSIHIPAVEDQVCVDNALRFRLYDKNADTWAAGPFPGITLAKYGTFSLPSESLYSRLEYTLEKTTHTSNQVLADQYDCPKELSLHEHIAFGTLRSGARLQWMNIVRGLEEDILSFNSDEVWLLHTQAAWQIGYLSDDGSREWHQDLDDLEFGRLLVSQCMRVLVRVKANWLQAKSVLTIVTLVSRLISSLPSIEVVEAACNFLQEARTVALKWLDELVIKLKDAILEEDVISYQHRVCEMAAICRSTYDIEPNYMHLLLSKPQDYAALLKASICLYDNQPPDLPNAPQSLQIILCRDRRFAHRVAQYILASIDQGDDILSSPLLELWPDYRRGPGGWQVFSNPNSRWITTTTAAHNGSRTQQVHLNIITGQLLIDGKPLGRLPREYVEHPTYIRLFSQTILDVVPAKSAGMEFATRGHVHGYQISFALEGSQQLVIQAEKDGRLYELIPHEKLSDDFPLFFSEDYHHWAELKHKTVEFRPISSPWSADESRWLLHYDGSKTTLEHSATSSFLFDIHSAAFQSLARSIGPLESDRYLHVSRSVDGLVELDLPRMKLSFFINDARQIESRNFRDQVLDEDQSAGTLFGLKNQLVLRAKHTLAQSLPRSRSVLIPDGEVTFMKQNHHVSVSVRFDSRRSVDVYRYMIDKDLRYHATDAGLTSRLFKIYLHALTSHCLPDPLTGRTGTEEALHELSQASTLSFEQINVKQAELLKAIGEISPKRVYYPPHLECMETTHWVDLPSLSQHVAFSFAATQVLRHADTLQMFRPLEFKIEEFIAALEISDTLMKRAARQTAVYYPSDTTGFISQILGSSSVSDEVHPGRDTLAGEWEEAGQSASWASGLAYRNWGNPVFKPYNLVSLAESWGHLNDEGQFDTLSYRSSWFSLSLESSWITVYNLLRKASSSGNKYTLSACLASVAFGQRLPTDLIPVFVAFATNPEFQSLAPPSNRYFNFNDEYEPERPRVEKYASDNAISISSSPAGDLTRNWNEADHELYHRRQNFYNSNFPGHKSRFVNNLMGQWPHANPQPSIRLYSSNTDFSKWFHIGSCLESTQNYFSSCIWNIKMRNHLQKLERVLLSRSTSAGTTFTHSDQKHLDPPVAFQAPGDPWSSLSIPTFIRTRRTPESAKIILSSKLPVPEQPNQNADTSRLRNLFTELQQRGSSLTKQYACDLDESRQDLDSKPSVSLPQQPLPESSLIETRQSCIVGLDTAFIELSKALSPQNDIERIVLVSGVWPRITSRTILQQLSIQNRPQLDSFPNWRDALVAYARVFADYQRSQRLIRLAESNNTIEFYKELDPESEDDSGLNDPDWLLVQIDGNFGARKVQQQVANEMISPSSHTSTVLQLNMGEGKSSVIVPIIASSLANSAKLVRVVVLKPLWRQMFDLLVNRLSGLSNRRVYYLPFGRHIRIDSSSAQKLQKLYEKCMREGGVLLAQPEHILSFKLMGIDRLISSKSANDIEVANTLRSMQDWLKSRTRDILDESDEILHVRYQLVYTVGEQQSLDDHPDRWTTTQQLLHLAAGHIKRIQKEYPTGLSYKDRHHSRFPTIRIMPECPTEAERRLLLAVATDVRNGLLQNLSCDRLPPPVRNNLIKLLTDKELPFSEYENLRRSCDPTIWKGLLLVRGLLASGILVFVLKHKHYRVDYGLDLSRSLLAVPYRAKDIPSLRAEFGHPDVTVVLTCFSYYYQGLTNQQLDLCFELLFKLDNPALEYEQWVHRDDATPEDLKQLNGVNIKDRQQFTERLVPTFSHNSATIDFFLASVVFPKEAKEFPEKLATSGWDLAEEKSNVITGFSGTNDNRYLLPTSISQADPVKQLSTNALVLTYLLQPVNNFYVCMRDVQGGNLSTEGFLQLLVAQKPEVRVLLDVGAQMLELQNEELVRCWLGLRPDIEAAVYFNDRDELVVLPQNGTPALLSKSPFAHQLDKCIVYLDDGHTRGTDLKLPRETRALVTLGPKVTKDRLLQGCMRMRKLGHGQSVIFAAPPEIDAQIRSASPNPISPDGKIDALDVLRWAMLETCKDLHHHVSHWAHQGIEFDRKQAAEEQYAKNSDISALQRSWTTPEARPLEELYGVSDPKALSNQVGFMERAFQVEKLRKGLEKLGVEKLADPSMDEEQEREVNHEVEREQQIQRPPKGEPANHSIHPEVRNFINTGARPTGRSGILRLFYPFRSTSPHICDSSSSLLFASTDFLQTIINSPIDSLSEHMRPVHWIVTGSDNVRVVMSPYEVNELLPLIRGSSVVRLHVYAPRVSLAMHSFSDLQFYSIPASPTNQSSTALSMAQLQLDLFAGQLYLPSYQDYISLCVTLGIFTPSGTGNDPQVEVESDGFVNPQHRDQLAQRRPEYSECQFTTSPIPSLKDLVGLRRKGMRYLLTHVGQILHARSLTMKDFGEDS</sequence>
<evidence type="ECO:0000256" key="6">
    <source>
        <dbReference type="ARBA" id="ARBA00022807"/>
    </source>
</evidence>
<evidence type="ECO:0000256" key="2">
    <source>
        <dbReference type="ARBA" id="ARBA00012759"/>
    </source>
</evidence>
<dbReference type="Pfam" id="PF12340">
    <property type="entry name" value="DUF3638"/>
    <property type="match status" value="1"/>
</dbReference>
<keyword evidence="5" id="KW-0378">Hydrolase</keyword>
<dbReference type="Proteomes" id="UP000663843">
    <property type="component" value="Unassembled WGS sequence"/>
</dbReference>
<dbReference type="EMBL" id="CAJMWT010001110">
    <property type="protein sequence ID" value="CAE6379485.1"/>
    <property type="molecule type" value="Genomic_DNA"/>
</dbReference>
<organism evidence="10 11">
    <name type="scientific">Rhizoctonia solani</name>
    <dbReference type="NCBI Taxonomy" id="456999"/>
    <lineage>
        <taxon>Eukaryota</taxon>
        <taxon>Fungi</taxon>
        <taxon>Dikarya</taxon>
        <taxon>Basidiomycota</taxon>
        <taxon>Agaricomycotina</taxon>
        <taxon>Agaricomycetes</taxon>
        <taxon>Cantharellales</taxon>
        <taxon>Ceratobasidiaceae</taxon>
        <taxon>Rhizoctonia</taxon>
    </lineage>
</organism>
<keyword evidence="3" id="KW-0645">Protease</keyword>
<dbReference type="PANTHER" id="PTHR13367:SF34">
    <property type="match status" value="1"/>
</dbReference>
<evidence type="ECO:0000256" key="3">
    <source>
        <dbReference type="ARBA" id="ARBA00022670"/>
    </source>
</evidence>
<keyword evidence="6" id="KW-0788">Thiol protease</keyword>
<gene>
    <name evidence="10" type="ORF">RDB_LOCUS23601</name>
</gene>
<evidence type="ECO:0000256" key="4">
    <source>
        <dbReference type="ARBA" id="ARBA00022786"/>
    </source>
</evidence>
<feature type="region of interest" description="Disordered" evidence="7">
    <location>
        <begin position="2241"/>
        <end position="2261"/>
    </location>
</feature>
<evidence type="ECO:0000256" key="1">
    <source>
        <dbReference type="ARBA" id="ARBA00000707"/>
    </source>
</evidence>
<dbReference type="InterPro" id="IPR051346">
    <property type="entry name" value="OTU_Deubiquitinase"/>
</dbReference>
<feature type="domain" description="DUF3645" evidence="9">
    <location>
        <begin position="1769"/>
        <end position="1801"/>
    </location>
</feature>
<evidence type="ECO:0000256" key="5">
    <source>
        <dbReference type="ARBA" id="ARBA00022801"/>
    </source>
</evidence>
<reference evidence="10" key="1">
    <citation type="submission" date="2021-01" db="EMBL/GenBank/DDBJ databases">
        <authorList>
            <person name="Kaushik A."/>
        </authorList>
    </citation>
    <scope>NUCLEOTIDE SEQUENCE</scope>
    <source>
        <strain evidence="10">AG2-2IIIB</strain>
    </source>
</reference>
<proteinExistence type="predicted"/>
<comment type="catalytic activity">
    <reaction evidence="1">
        <text>Thiol-dependent hydrolysis of ester, thioester, amide, peptide and isopeptide bonds formed by the C-terminal Gly of ubiquitin (a 76-residue protein attached to proteins as an intracellular targeting signal).</text>
        <dbReference type="EC" id="3.4.19.12"/>
    </reaction>
</comment>
<dbReference type="Pfam" id="PF12359">
    <property type="entry name" value="DUF3645"/>
    <property type="match status" value="1"/>
</dbReference>
<evidence type="ECO:0000256" key="7">
    <source>
        <dbReference type="SAM" id="MobiDB-lite"/>
    </source>
</evidence>
<dbReference type="EC" id="3.4.19.12" evidence="2"/>
<dbReference type="GO" id="GO:0006508">
    <property type="term" value="P:proteolysis"/>
    <property type="evidence" value="ECO:0007669"/>
    <property type="project" value="UniProtKB-KW"/>
</dbReference>
<evidence type="ECO:0000259" key="9">
    <source>
        <dbReference type="Pfam" id="PF12359"/>
    </source>
</evidence>